<keyword evidence="8 12" id="KW-0812">Transmembrane</keyword>
<evidence type="ECO:0000313" key="14">
    <source>
        <dbReference type="EMBL" id="URI14905.1"/>
    </source>
</evidence>
<feature type="transmembrane region" description="Helical" evidence="12">
    <location>
        <begin position="12"/>
        <end position="33"/>
    </location>
</feature>
<name>A0ABY4SQE2_9CAUL</name>
<organism evidence="14 15">
    <name type="scientific">Brevundimonas albigilva</name>
    <dbReference type="NCBI Taxonomy" id="1312364"/>
    <lineage>
        <taxon>Bacteria</taxon>
        <taxon>Pseudomonadati</taxon>
        <taxon>Pseudomonadota</taxon>
        <taxon>Alphaproteobacteria</taxon>
        <taxon>Caulobacterales</taxon>
        <taxon>Caulobacteraceae</taxon>
        <taxon>Brevundimonas</taxon>
    </lineage>
</organism>
<keyword evidence="5 12" id="KW-0813">Transport</keyword>
<feature type="region of interest" description="Disordered" evidence="13">
    <location>
        <begin position="43"/>
        <end position="68"/>
    </location>
</feature>
<keyword evidence="6 12" id="KW-1003">Cell membrane</keyword>
<keyword evidence="11 12" id="KW-0472">Membrane</keyword>
<evidence type="ECO:0000256" key="13">
    <source>
        <dbReference type="SAM" id="MobiDB-lite"/>
    </source>
</evidence>
<dbReference type="InterPro" id="IPR007078">
    <property type="entry name" value="Haem_export_protD_CcmD"/>
</dbReference>
<dbReference type="Proteomes" id="UP001055429">
    <property type="component" value="Chromosome"/>
</dbReference>
<comment type="subcellular location">
    <subcellularLocation>
        <location evidence="2 12">Cell inner membrane</location>
        <topology evidence="2 12">Single-pass membrane protein</topology>
    </subcellularLocation>
</comment>
<dbReference type="NCBIfam" id="TIGR03141">
    <property type="entry name" value="cytochro_ccmD"/>
    <property type="match status" value="1"/>
</dbReference>
<evidence type="ECO:0000256" key="12">
    <source>
        <dbReference type="RuleBase" id="RU363101"/>
    </source>
</evidence>
<evidence type="ECO:0000256" key="10">
    <source>
        <dbReference type="ARBA" id="ARBA00022989"/>
    </source>
</evidence>
<sequence length="68" mass="7357">MLDLDMSPYAAFVWPAWGISALVLGALTARAAIAGRRWKRDLDRLEGAEPRPQAARSAVGPKETGPRP</sequence>
<comment type="function">
    <text evidence="1 12">Required for the export of heme to the periplasm for the biogenesis of c-type cytochromes.</text>
</comment>
<keyword evidence="9 12" id="KW-0201">Cytochrome c-type biogenesis</keyword>
<evidence type="ECO:0000256" key="1">
    <source>
        <dbReference type="ARBA" id="ARBA00002442"/>
    </source>
</evidence>
<evidence type="ECO:0000256" key="6">
    <source>
        <dbReference type="ARBA" id="ARBA00022475"/>
    </source>
</evidence>
<keyword evidence="10 12" id="KW-1133">Transmembrane helix</keyword>
<evidence type="ECO:0000313" key="15">
    <source>
        <dbReference type="Proteomes" id="UP001055429"/>
    </source>
</evidence>
<comment type="similarity">
    <text evidence="3 12">Belongs to the CcmD/CycX/HelD family.</text>
</comment>
<evidence type="ECO:0000256" key="5">
    <source>
        <dbReference type="ARBA" id="ARBA00022448"/>
    </source>
</evidence>
<keyword evidence="7 12" id="KW-0997">Cell inner membrane</keyword>
<keyword evidence="15" id="KW-1185">Reference proteome</keyword>
<evidence type="ECO:0000256" key="4">
    <source>
        <dbReference type="ARBA" id="ARBA00016461"/>
    </source>
</evidence>
<dbReference type="EMBL" id="CP097649">
    <property type="protein sequence ID" value="URI14905.1"/>
    <property type="molecule type" value="Genomic_DNA"/>
</dbReference>
<proteinExistence type="inferred from homology"/>
<evidence type="ECO:0000256" key="11">
    <source>
        <dbReference type="ARBA" id="ARBA00023136"/>
    </source>
</evidence>
<evidence type="ECO:0000256" key="2">
    <source>
        <dbReference type="ARBA" id="ARBA00004377"/>
    </source>
</evidence>
<dbReference type="Pfam" id="PF04995">
    <property type="entry name" value="CcmD"/>
    <property type="match status" value="1"/>
</dbReference>
<evidence type="ECO:0000256" key="3">
    <source>
        <dbReference type="ARBA" id="ARBA00008741"/>
    </source>
</evidence>
<protein>
    <recommendedName>
        <fullName evidence="4 12">Heme exporter protein D</fullName>
    </recommendedName>
</protein>
<gene>
    <name evidence="14" type="primary">ccmD</name>
    <name evidence="14" type="ORF">M8231_13995</name>
</gene>
<dbReference type="RefSeq" id="WP_249749456.1">
    <property type="nucleotide sequence ID" value="NZ_CP097298.1"/>
</dbReference>
<accession>A0ABY4SQE2</accession>
<reference evidence="14" key="1">
    <citation type="submission" date="2022-05" db="EMBL/GenBank/DDBJ databases">
        <title>Brevundimonas albigilva TT17 genome sequence.</title>
        <authorList>
            <person name="Lee K."/>
            <person name="Son H."/>
        </authorList>
    </citation>
    <scope>NUCLEOTIDE SEQUENCE</scope>
    <source>
        <strain evidence="14">TT17</strain>
    </source>
</reference>
<evidence type="ECO:0000256" key="8">
    <source>
        <dbReference type="ARBA" id="ARBA00022692"/>
    </source>
</evidence>
<evidence type="ECO:0000256" key="7">
    <source>
        <dbReference type="ARBA" id="ARBA00022519"/>
    </source>
</evidence>
<evidence type="ECO:0000256" key="9">
    <source>
        <dbReference type="ARBA" id="ARBA00022748"/>
    </source>
</evidence>